<dbReference type="AlphaFoldDB" id="A0A2Z2KBC4"/>
<feature type="region of interest" description="Disordered" evidence="1">
    <location>
        <begin position="192"/>
        <end position="223"/>
    </location>
</feature>
<sequence>MGVQGVTGLDDFRLFLTNSKQHNSKVAMSDFKNILNAAEQNVKQSNTFMSAKQSLQETYPDLKYHVLDSSQFTYWNRLDFPDSKLFEDAVDVKALQSWKPNTVTATGYEPWVQRDLEKIQKGLHVVFIHPAAQEKMDQDPEYAKRVVDKIEKYFENDIKINKAIDPESVKHMSQAVSITEDGQIGLHVTVCDGPSAQPSGDKETAAKKKGKEQQPLSQHQQIPVPFPLEQVTAASLPLDYIAYGIPLISGVHSRRDFFLRNS</sequence>
<proteinExistence type="predicted"/>
<evidence type="ECO:0000313" key="2">
    <source>
        <dbReference type="EMBL" id="ASA20183.1"/>
    </source>
</evidence>
<dbReference type="EMBL" id="CP021780">
    <property type="protein sequence ID" value="ASA20183.1"/>
    <property type="molecule type" value="Genomic_DNA"/>
</dbReference>
<dbReference type="OrthoDB" id="2563083at2"/>
<protein>
    <submittedName>
        <fullName evidence="2">Uncharacterized protein</fullName>
    </submittedName>
</protein>
<dbReference type="KEGG" id="pdh:B9T62_04840"/>
<accession>A0A2Z2KBC4</accession>
<evidence type="ECO:0000256" key="1">
    <source>
        <dbReference type="SAM" id="MobiDB-lite"/>
    </source>
</evidence>
<dbReference type="RefSeq" id="WP_087914205.1">
    <property type="nucleotide sequence ID" value="NZ_CP021780.1"/>
</dbReference>
<evidence type="ECO:0000313" key="3">
    <source>
        <dbReference type="Proteomes" id="UP000249890"/>
    </source>
</evidence>
<gene>
    <name evidence="2" type="ORF">B9T62_04840</name>
</gene>
<keyword evidence="3" id="KW-1185">Reference proteome</keyword>
<reference evidence="2 3" key="1">
    <citation type="submission" date="2017-06" db="EMBL/GenBank/DDBJ databases">
        <title>Complete genome sequence of Paenibacillus donghaensis KCTC 13049T isolated from East Sea sediment, South Korea.</title>
        <authorList>
            <person name="Jung B.K."/>
            <person name="Hong S.-J."/>
            <person name="Shin J.-H."/>
        </authorList>
    </citation>
    <scope>NUCLEOTIDE SEQUENCE [LARGE SCALE GENOMIC DNA]</scope>
    <source>
        <strain evidence="2 3">KCTC 13049</strain>
    </source>
</reference>
<name>A0A2Z2KBC4_9BACL</name>
<dbReference type="Proteomes" id="UP000249890">
    <property type="component" value="Chromosome"/>
</dbReference>
<organism evidence="2 3">
    <name type="scientific">Paenibacillus donghaensis</name>
    <dbReference type="NCBI Taxonomy" id="414771"/>
    <lineage>
        <taxon>Bacteria</taxon>
        <taxon>Bacillati</taxon>
        <taxon>Bacillota</taxon>
        <taxon>Bacilli</taxon>
        <taxon>Bacillales</taxon>
        <taxon>Paenibacillaceae</taxon>
        <taxon>Paenibacillus</taxon>
    </lineage>
</organism>